<proteinExistence type="predicted"/>
<reference evidence="7" key="2">
    <citation type="submission" date="2020-11" db="EMBL/GenBank/DDBJ databases">
        <authorList>
            <person name="Cecchin M."/>
            <person name="Marcolungo L."/>
            <person name="Rossato M."/>
            <person name="Girolomoni L."/>
            <person name="Cosentino E."/>
            <person name="Cuine S."/>
            <person name="Li-Beisson Y."/>
            <person name="Delledonne M."/>
            <person name="Ballottari M."/>
        </authorList>
    </citation>
    <scope>NUCLEOTIDE SEQUENCE</scope>
    <source>
        <strain evidence="7">211/11P</strain>
        <tissue evidence="7">Whole cell</tissue>
    </source>
</reference>
<evidence type="ECO:0000259" key="6">
    <source>
        <dbReference type="PROSITE" id="PS50089"/>
    </source>
</evidence>
<keyword evidence="2 4" id="KW-0863">Zinc-finger</keyword>
<evidence type="ECO:0000256" key="3">
    <source>
        <dbReference type="ARBA" id="ARBA00022833"/>
    </source>
</evidence>
<dbReference type="PROSITE" id="PS50089">
    <property type="entry name" value="ZF_RING_2"/>
    <property type="match status" value="1"/>
</dbReference>
<keyword evidence="8" id="KW-1185">Reference proteome</keyword>
<feature type="compositionally biased region" description="Polar residues" evidence="5">
    <location>
        <begin position="71"/>
        <end position="86"/>
    </location>
</feature>
<dbReference type="AlphaFoldDB" id="A0A9D4Z029"/>
<feature type="domain" description="RING-type" evidence="6">
    <location>
        <begin position="325"/>
        <end position="367"/>
    </location>
</feature>
<dbReference type="PANTHER" id="PTHR45931:SF3">
    <property type="entry name" value="RING ZINC FINGER-CONTAINING PROTEIN"/>
    <property type="match status" value="1"/>
</dbReference>
<evidence type="ECO:0000256" key="4">
    <source>
        <dbReference type="PROSITE-ProRule" id="PRU00175"/>
    </source>
</evidence>
<dbReference type="EMBL" id="SIDB01000002">
    <property type="protein sequence ID" value="KAI3435676.1"/>
    <property type="molecule type" value="Genomic_DNA"/>
</dbReference>
<dbReference type="OrthoDB" id="514818at2759"/>
<evidence type="ECO:0000313" key="8">
    <source>
        <dbReference type="Proteomes" id="UP001055712"/>
    </source>
</evidence>
<feature type="region of interest" description="Disordered" evidence="5">
    <location>
        <begin position="1"/>
        <end position="94"/>
    </location>
</feature>
<keyword evidence="1" id="KW-0479">Metal-binding</keyword>
<keyword evidence="3" id="KW-0862">Zinc</keyword>
<organism evidence="7 8">
    <name type="scientific">Chlorella vulgaris</name>
    <name type="common">Green alga</name>
    <dbReference type="NCBI Taxonomy" id="3077"/>
    <lineage>
        <taxon>Eukaryota</taxon>
        <taxon>Viridiplantae</taxon>
        <taxon>Chlorophyta</taxon>
        <taxon>core chlorophytes</taxon>
        <taxon>Trebouxiophyceae</taxon>
        <taxon>Chlorellales</taxon>
        <taxon>Chlorellaceae</taxon>
        <taxon>Chlorella clade</taxon>
        <taxon>Chlorella</taxon>
    </lineage>
</organism>
<reference evidence="7" key="1">
    <citation type="journal article" date="2019" name="Plant J.">
        <title>Chlorella vulgaris genome assembly and annotation reveals the molecular basis for metabolic acclimation to high light conditions.</title>
        <authorList>
            <person name="Cecchin M."/>
            <person name="Marcolungo L."/>
            <person name="Rossato M."/>
            <person name="Girolomoni L."/>
            <person name="Cosentino E."/>
            <person name="Cuine S."/>
            <person name="Li-Beisson Y."/>
            <person name="Delledonne M."/>
            <person name="Ballottari M."/>
        </authorList>
    </citation>
    <scope>NUCLEOTIDE SEQUENCE</scope>
    <source>
        <strain evidence="7">211/11P</strain>
    </source>
</reference>
<dbReference type="SUPFAM" id="SSF57850">
    <property type="entry name" value="RING/U-box"/>
    <property type="match status" value="1"/>
</dbReference>
<dbReference type="InterPro" id="IPR051834">
    <property type="entry name" value="RING_finger_E3_ligase"/>
</dbReference>
<dbReference type="GO" id="GO:0061630">
    <property type="term" value="F:ubiquitin protein ligase activity"/>
    <property type="evidence" value="ECO:0007669"/>
    <property type="project" value="TreeGrafter"/>
</dbReference>
<dbReference type="Gene3D" id="3.30.40.10">
    <property type="entry name" value="Zinc/RING finger domain, C3HC4 (zinc finger)"/>
    <property type="match status" value="1"/>
</dbReference>
<dbReference type="Pfam" id="PF13639">
    <property type="entry name" value="zf-RING_2"/>
    <property type="match status" value="1"/>
</dbReference>
<protein>
    <recommendedName>
        <fullName evidence="6">RING-type domain-containing protein</fullName>
    </recommendedName>
</protein>
<gene>
    <name evidence="7" type="ORF">D9Q98_001734</name>
</gene>
<evidence type="ECO:0000256" key="2">
    <source>
        <dbReference type="ARBA" id="ARBA00022771"/>
    </source>
</evidence>
<dbReference type="PANTHER" id="PTHR45931">
    <property type="entry name" value="SI:CH211-59O9.10"/>
    <property type="match status" value="1"/>
</dbReference>
<dbReference type="SMART" id="SM00184">
    <property type="entry name" value="RING"/>
    <property type="match status" value="1"/>
</dbReference>
<evidence type="ECO:0000256" key="5">
    <source>
        <dbReference type="SAM" id="MobiDB-lite"/>
    </source>
</evidence>
<feature type="compositionally biased region" description="Gly residues" evidence="5">
    <location>
        <begin position="187"/>
        <end position="200"/>
    </location>
</feature>
<name>A0A9D4Z029_CHLVU</name>
<evidence type="ECO:0000313" key="7">
    <source>
        <dbReference type="EMBL" id="KAI3435676.1"/>
    </source>
</evidence>
<comment type="caution">
    <text evidence="7">The sequence shown here is derived from an EMBL/GenBank/DDBJ whole genome shotgun (WGS) entry which is preliminary data.</text>
</comment>
<dbReference type="InterPro" id="IPR013083">
    <property type="entry name" value="Znf_RING/FYVE/PHD"/>
</dbReference>
<accession>A0A9D4Z029</accession>
<dbReference type="GO" id="GO:0006511">
    <property type="term" value="P:ubiquitin-dependent protein catabolic process"/>
    <property type="evidence" value="ECO:0007669"/>
    <property type="project" value="TreeGrafter"/>
</dbReference>
<dbReference type="GO" id="GO:0005634">
    <property type="term" value="C:nucleus"/>
    <property type="evidence" value="ECO:0007669"/>
    <property type="project" value="TreeGrafter"/>
</dbReference>
<dbReference type="GO" id="GO:0008270">
    <property type="term" value="F:zinc ion binding"/>
    <property type="evidence" value="ECO:0007669"/>
    <property type="project" value="UniProtKB-KW"/>
</dbReference>
<feature type="compositionally biased region" description="Low complexity" evidence="5">
    <location>
        <begin position="39"/>
        <end position="56"/>
    </location>
</feature>
<dbReference type="Proteomes" id="UP001055712">
    <property type="component" value="Unassembled WGS sequence"/>
</dbReference>
<evidence type="ECO:0000256" key="1">
    <source>
        <dbReference type="ARBA" id="ARBA00022723"/>
    </source>
</evidence>
<dbReference type="InterPro" id="IPR001841">
    <property type="entry name" value="Znf_RING"/>
</dbReference>
<dbReference type="CDD" id="cd16473">
    <property type="entry name" value="RING-H2_RNF103"/>
    <property type="match status" value="1"/>
</dbReference>
<feature type="region of interest" description="Disordered" evidence="5">
    <location>
        <begin position="179"/>
        <end position="214"/>
    </location>
</feature>
<sequence length="371" mass="38900">MQQDQTVDLTSHENSRPGKRRKKTAPQYVDLTADSPDVAGVAGPGPSSRAAAAAASTWNHSRLDIPLAATRSATAGQQRQPAQQATRGAPPAAEQEVVDDFLVAKKLQEDEDRRAAAAVQADSRLRRRFDELEAAEAAAEAQQAAEAAGSRWGSLGFLDSLFGGSGAHRRGASGTAAAAAAAAATGGPPGGQGQRLGGRGPRSQRSRRGPAGEGEYASAMMGHLVPPPFYHGRGRRGGGYAGEVQQMMMGLSSGLPANLVLSGRDFTDADYEQLLALDAGVKKRTAPRERVSQLETMRVPLASSVPMGAGRGSGSDSPAVTLDTCPICLEDARPGDKIKRLACGHSYHSTCIDRWLLQERNSCPICQREAV</sequence>